<proteinExistence type="predicted"/>
<organism evidence="1 2">
    <name type="scientific">Novosphingobium album</name>
    <name type="common">ex Hu et al. 2023</name>
    <dbReference type="NCBI Taxonomy" id="2930093"/>
    <lineage>
        <taxon>Bacteria</taxon>
        <taxon>Pseudomonadati</taxon>
        <taxon>Pseudomonadota</taxon>
        <taxon>Alphaproteobacteria</taxon>
        <taxon>Sphingomonadales</taxon>
        <taxon>Sphingomonadaceae</taxon>
        <taxon>Novosphingobium</taxon>
    </lineage>
</organism>
<dbReference type="Gene3D" id="1.10.10.1100">
    <property type="entry name" value="BFD-like [2Fe-2S]-binding domain"/>
    <property type="match status" value="1"/>
</dbReference>
<dbReference type="RefSeq" id="WP_243990158.1">
    <property type="nucleotide sequence ID" value="NZ_JALHLE010000002.1"/>
</dbReference>
<evidence type="ECO:0000313" key="2">
    <source>
        <dbReference type="Proteomes" id="UP001162880"/>
    </source>
</evidence>
<evidence type="ECO:0000313" key="1">
    <source>
        <dbReference type="EMBL" id="MCJ2177301.1"/>
    </source>
</evidence>
<sequence>MYVCICNAIREKDLRTAARCCGGSAESVYAALGHTPQCCQCLEEAEDIISEETMASSASLSVAA</sequence>
<name>A0ABT0AX96_9SPHN</name>
<reference evidence="1" key="1">
    <citation type="submission" date="2022-03" db="EMBL/GenBank/DDBJ databases">
        <title>Identification of a novel bacterium isolated from mangrove sediments.</title>
        <authorList>
            <person name="Pan X."/>
        </authorList>
    </citation>
    <scope>NUCLEOTIDE SEQUENCE</scope>
    <source>
        <strain evidence="1">B2580</strain>
    </source>
</reference>
<keyword evidence="2" id="KW-1185">Reference proteome</keyword>
<gene>
    <name evidence="1" type="ORF">MTR64_01865</name>
</gene>
<protein>
    <submittedName>
        <fullName evidence="1">Ferredoxin</fullName>
    </submittedName>
</protein>
<dbReference type="EMBL" id="JALHLE010000002">
    <property type="protein sequence ID" value="MCJ2177301.1"/>
    <property type="molecule type" value="Genomic_DNA"/>
</dbReference>
<accession>A0ABT0AX96</accession>
<comment type="caution">
    <text evidence="1">The sequence shown here is derived from an EMBL/GenBank/DDBJ whole genome shotgun (WGS) entry which is preliminary data.</text>
</comment>
<dbReference type="InterPro" id="IPR041854">
    <property type="entry name" value="BFD-like_2Fe2S-bd_dom_sf"/>
</dbReference>
<dbReference type="Proteomes" id="UP001162880">
    <property type="component" value="Unassembled WGS sequence"/>
</dbReference>